<feature type="region of interest" description="Disordered" evidence="1">
    <location>
        <begin position="97"/>
        <end position="119"/>
    </location>
</feature>
<gene>
    <name evidence="3" type="ORF">C5689_00645</name>
</gene>
<sequence>MRRSIFVLAFALFAIAAQAAGDANGPAPAAPAPSGLSQSKFLGLLYSEIAKRTPMASPAGPGSATASFHIDAAGKVDKVTIAQSSSPKHAEIVRKILTGLEAPPPPGGSFEGSQRFNFH</sequence>
<reference evidence="3 4" key="1">
    <citation type="journal article" date="2018" name="Appl. Microbiol. Biotechnol.">
        <title>Co-cultivation of the strictly anaerobic methanogen Methanosarcina barkeri with aerobic methanotrophs in an oxygen-limited membrane bioreactor.</title>
        <authorList>
            <person name="In 't Zandt M.H."/>
            <person name="van den Bosch T.J.M."/>
            <person name="Rijkers R."/>
            <person name="van Kessel M.A.H.J."/>
            <person name="Jetten M.S.M."/>
            <person name="Welte C.U."/>
        </authorList>
    </citation>
    <scope>NUCLEOTIDE SEQUENCE [LARGE SCALE GENOMIC DNA]</scope>
    <source>
        <strain evidence="3 4">DSM 17706</strain>
    </source>
</reference>
<dbReference type="RefSeq" id="WP_108915339.1">
    <property type="nucleotide sequence ID" value="NZ_BGJY01000001.1"/>
</dbReference>
<evidence type="ECO:0000256" key="1">
    <source>
        <dbReference type="SAM" id="MobiDB-lite"/>
    </source>
</evidence>
<feature type="signal peptide" evidence="2">
    <location>
        <begin position="1"/>
        <end position="19"/>
    </location>
</feature>
<comment type="caution">
    <text evidence="3">The sequence shown here is derived from an EMBL/GenBank/DDBJ whole genome shotgun (WGS) entry which is preliminary data.</text>
</comment>
<feature type="chain" id="PRO_5015669178" evidence="2">
    <location>
        <begin position="20"/>
        <end position="119"/>
    </location>
</feature>
<evidence type="ECO:0000256" key="2">
    <source>
        <dbReference type="SAM" id="SignalP"/>
    </source>
</evidence>
<name>A0A2U1SVN2_METSR</name>
<dbReference type="OrthoDB" id="8455572at2"/>
<dbReference type="AlphaFoldDB" id="A0A2U1SVN2"/>
<dbReference type="EMBL" id="PUIV01000001">
    <property type="protein sequence ID" value="PWB95659.1"/>
    <property type="molecule type" value="Genomic_DNA"/>
</dbReference>
<proteinExistence type="predicted"/>
<accession>A0A2U1SVN2</accession>
<dbReference type="Proteomes" id="UP000245137">
    <property type="component" value="Unassembled WGS sequence"/>
</dbReference>
<organism evidence="3 4">
    <name type="scientific">Methylosinus sporium</name>
    <dbReference type="NCBI Taxonomy" id="428"/>
    <lineage>
        <taxon>Bacteria</taxon>
        <taxon>Pseudomonadati</taxon>
        <taxon>Pseudomonadota</taxon>
        <taxon>Alphaproteobacteria</taxon>
        <taxon>Hyphomicrobiales</taxon>
        <taxon>Methylocystaceae</taxon>
        <taxon>Methylosinus</taxon>
    </lineage>
</organism>
<protein>
    <submittedName>
        <fullName evidence="3">Energy transducer TonB</fullName>
    </submittedName>
</protein>
<dbReference type="SUPFAM" id="SSF74653">
    <property type="entry name" value="TolA/TonB C-terminal domain"/>
    <property type="match status" value="1"/>
</dbReference>
<keyword evidence="4" id="KW-1185">Reference proteome</keyword>
<evidence type="ECO:0000313" key="4">
    <source>
        <dbReference type="Proteomes" id="UP000245137"/>
    </source>
</evidence>
<keyword evidence="2" id="KW-0732">Signal</keyword>
<dbReference type="Gene3D" id="3.30.1150.10">
    <property type="match status" value="1"/>
</dbReference>
<evidence type="ECO:0000313" key="3">
    <source>
        <dbReference type="EMBL" id="PWB95659.1"/>
    </source>
</evidence>